<organism evidence="1 2">
    <name type="scientific">Thiorhodococcus drewsii AZ1</name>
    <dbReference type="NCBI Taxonomy" id="765913"/>
    <lineage>
        <taxon>Bacteria</taxon>
        <taxon>Pseudomonadati</taxon>
        <taxon>Pseudomonadota</taxon>
        <taxon>Gammaproteobacteria</taxon>
        <taxon>Chromatiales</taxon>
        <taxon>Chromatiaceae</taxon>
        <taxon>Thiorhodococcus</taxon>
    </lineage>
</organism>
<dbReference type="InterPro" id="IPR029063">
    <property type="entry name" value="SAM-dependent_MTases_sf"/>
</dbReference>
<dbReference type="STRING" id="765913.ThidrDRAFT_4559"/>
<comment type="caution">
    <text evidence="1">The sequence shown here is derived from an EMBL/GenBank/DDBJ whole genome shotgun (WGS) entry which is preliminary data.</text>
</comment>
<dbReference type="SUPFAM" id="SSF53335">
    <property type="entry name" value="S-adenosyl-L-methionine-dependent methyltransferases"/>
    <property type="match status" value="1"/>
</dbReference>
<gene>
    <name evidence="1" type="ORF">ThidrDRAFT_4559</name>
</gene>
<dbReference type="eggNOG" id="COG2226">
    <property type="taxonomic scope" value="Bacteria"/>
</dbReference>
<dbReference type="Pfam" id="PF13489">
    <property type="entry name" value="Methyltransf_23"/>
    <property type="match status" value="1"/>
</dbReference>
<evidence type="ECO:0000313" key="1">
    <source>
        <dbReference type="EMBL" id="EGV27630.1"/>
    </source>
</evidence>
<dbReference type="EMBL" id="AFWT01000077">
    <property type="protein sequence ID" value="EGV27630.1"/>
    <property type="molecule type" value="Genomic_DNA"/>
</dbReference>
<accession>G2E8E5</accession>
<proteinExistence type="predicted"/>
<dbReference type="Gene3D" id="3.40.50.150">
    <property type="entry name" value="Vaccinia Virus protein VP39"/>
    <property type="match status" value="1"/>
</dbReference>
<name>G2E8E5_9GAMM</name>
<evidence type="ECO:0000313" key="2">
    <source>
        <dbReference type="Proteomes" id="UP000004200"/>
    </source>
</evidence>
<protein>
    <recommendedName>
        <fullName evidence="3">Methyltransferase type 11</fullName>
    </recommendedName>
</protein>
<sequence length="318" mass="37090">MRLHSKSDDAAWALSAKRLRPTHCYASKKDTQIEMNWKQLLVKKALIGRIPFIENIRLIKRKIFGYPPNTDNLELTLKHYERIKSSIEQSNKTIKESIILEIGSGWFPTIPILLARDGAKRIFMSDLNVHMDNITFSATSDYLKNRFPNDEFVQKIENIAPLPIEYLAPFDSSILPDKTLDLVISRTVLEHIPKNDIYTLFSSLRRKISERGIMVHLIDHSDHFEHHDKSISKLNFLTWSEEKHALINFLARDGENRMRHHEYHQIFVDSGFEVIGEETDLHKETMEKIKELELVYPYSLMLPEQLAILTSIYILKPA</sequence>
<evidence type="ECO:0008006" key="3">
    <source>
        <dbReference type="Google" id="ProtNLM"/>
    </source>
</evidence>
<dbReference type="AlphaFoldDB" id="G2E8E5"/>
<keyword evidence="2" id="KW-1185">Reference proteome</keyword>
<dbReference type="Proteomes" id="UP000004200">
    <property type="component" value="Unassembled WGS sequence"/>
</dbReference>
<reference evidence="1 2" key="1">
    <citation type="submission" date="2011-06" db="EMBL/GenBank/DDBJ databases">
        <title>The draft genome of Thiorhodococcus drewsii AZ1.</title>
        <authorList>
            <consortium name="US DOE Joint Genome Institute (JGI-PGF)"/>
            <person name="Lucas S."/>
            <person name="Han J."/>
            <person name="Lapidus A."/>
            <person name="Cheng J.-F."/>
            <person name="Goodwin L."/>
            <person name="Pitluck S."/>
            <person name="Peters L."/>
            <person name="Land M.L."/>
            <person name="Hauser L."/>
            <person name="Vogl K."/>
            <person name="Liu Z."/>
            <person name="Imhoff J."/>
            <person name="Thiel V."/>
            <person name="Frigaard N.-U."/>
            <person name="Bryant D.A."/>
            <person name="Woyke T.J."/>
        </authorList>
    </citation>
    <scope>NUCLEOTIDE SEQUENCE [LARGE SCALE GENOMIC DNA]</scope>
    <source>
        <strain evidence="1 2">AZ1</strain>
    </source>
</reference>